<dbReference type="EMBL" id="KZ288269">
    <property type="protein sequence ID" value="PBC29905.1"/>
    <property type="molecule type" value="Genomic_DNA"/>
</dbReference>
<reference evidence="12 13" key="1">
    <citation type="submission" date="2014-07" db="EMBL/GenBank/DDBJ databases">
        <title>Genomic and transcriptomic analysis on Apis cerana provide comprehensive insights into honey bee biology.</title>
        <authorList>
            <person name="Diao Q."/>
            <person name="Sun L."/>
            <person name="Zheng H."/>
            <person name="Zheng H."/>
            <person name="Xu S."/>
            <person name="Wang S."/>
            <person name="Zeng Z."/>
            <person name="Hu F."/>
            <person name="Su S."/>
            <person name="Wu J."/>
        </authorList>
    </citation>
    <scope>NUCLEOTIDE SEQUENCE [LARGE SCALE GENOMIC DNA]</scope>
    <source>
        <tissue evidence="12">Pupae without intestine</tissue>
    </source>
</reference>
<feature type="region of interest" description="Disordered" evidence="9">
    <location>
        <begin position="204"/>
        <end position="232"/>
    </location>
</feature>
<dbReference type="PROSITE" id="PS00250">
    <property type="entry name" value="TGF_BETA_1"/>
    <property type="match status" value="1"/>
</dbReference>
<feature type="compositionally biased region" description="Basic and acidic residues" evidence="9">
    <location>
        <begin position="564"/>
        <end position="623"/>
    </location>
</feature>
<name>A0A2A3EDT1_APICC</name>
<dbReference type="SMART" id="SM00723">
    <property type="entry name" value="AMOP"/>
    <property type="match status" value="1"/>
</dbReference>
<dbReference type="FunFam" id="2.10.90.10:FF:000001">
    <property type="entry name" value="Bone morphogenetic protein 4"/>
    <property type="match status" value="1"/>
</dbReference>
<sequence length="1216" mass="140116">MWNVGDLQPDEMNQIRWSIKSASPAASAIAAGKRQKTDGWTSRHEAGRPIGDENEGNESRTHREEVRQHVCCARHERMIDVGYGISGEIIQIDAGHCRKLCPRHVLDDPGDASRPTVQERKGYQDIWMDIIRDSWPQDVLHLMQELFGYAPPSCIGFTTKTHRHLTEFIEPVVKPSNSSTRNLLKFITSSVAFILRLKKRKMQFQKSQNHLKKTKKEGEKKRQDSKRCFPESHCRPKASKLERVSTIQGVRVIEVTEACECTSDSSCRRESFTHLVHSGTPHQAVMDIGVCMGHCAKGDEVYQVIEKCGCAGTCHKMDHMETVLDFSEVEIKDGTNTTDVRPVVRVLGIRSYEREKTGRRKVPPQFMVELYNNVADPSGVTRDTTTSRFYFFNITGLEVDESVLEAELHLYRKRTPLKALHPSILASPYYLIRVYQVLDEKSLDVPDLHRLLNVRYVGAHASGWQARLLENYEIFKRYYFPVIFNVKQAVLAWLTGEPNLGLLVTASTLFEDRVNVEFSRRNEYHHSKQPILVLFDDDGKDRRGDGNNNEIEQVFHDEGDDSRDEYSDAEQDRGEGQLEETRRENKNKSESFQRQKRTQMREYEGVTRETTRDEQHLVEEGSGRRRRETKILSKKLHGNSSPDTTFTGSLTSMDIYERAMRRERMAERVGRRSMPLSSEKIREKRSTKSHASVRQNVTECSRHELYVDFKEIGLSSSIIAPLGYSAFHCKGICESPLSQDQQPTNHATIQGIVHKMGLVKGVERPCCVPTKLLGTTILFYDDNENVILKINNSKINGDLENMYRKKILSLLQPSLMINELIRNKRNERLVEEIPTRHAKHRKRRRYKNRSTCVENTPGSKLSVHQENNTTPTDIHISKEIKKNRDENNTVLEIEEELDDVLGVNDRVQEMYNKTKEEDYNTDVEKNKIKSKKESFVVTERNSSTSNLSDEELIASYDEPSVTDEIEYENADQSWKKRDRSKKDEFTESTDYSDEIYSPAVYSAADDHVIIHESLSDLLTKLFQSLRNATTTDERNIFKELNFVNGTNEDPCQKWLNSRDKLEQVFLDGLTSLPACPCQYPSNIFYDDKIWDEKRMKYFRWRDVSGDSQRLDVYKPGATYCIRSLLTQGSGSAAVQHCCYDRQRKLLTRGSGAGTPNFVSPEISPILHERIDILPWRLCKGDFSRYNGVRPPNNDNACQANPDDEEYQRQIDNTKYY</sequence>
<dbReference type="STRING" id="94128.A0A2A3EDT1"/>
<dbReference type="Pfam" id="PF00019">
    <property type="entry name" value="TGF_beta"/>
    <property type="match status" value="1"/>
</dbReference>
<feature type="compositionally biased region" description="Basic residues" evidence="9">
    <location>
        <begin position="836"/>
        <end position="848"/>
    </location>
</feature>
<dbReference type="PANTHER" id="PTHR10239:SF29">
    <property type="entry name" value="AMOP DOMAIN-CONTAINING PROTEIN"/>
    <property type="match status" value="1"/>
</dbReference>
<dbReference type="Gene3D" id="2.10.90.10">
    <property type="entry name" value="Cystine-knot cytokines"/>
    <property type="match status" value="1"/>
</dbReference>
<dbReference type="AlphaFoldDB" id="A0A2A3EDT1"/>
<feature type="region of interest" description="Disordered" evidence="9">
    <location>
        <begin position="26"/>
        <end position="63"/>
    </location>
</feature>
<dbReference type="Pfam" id="PF00688">
    <property type="entry name" value="TGFb_propeptide"/>
    <property type="match status" value="1"/>
</dbReference>
<dbReference type="GO" id="GO:0005576">
    <property type="term" value="C:extracellular region"/>
    <property type="evidence" value="ECO:0007669"/>
    <property type="project" value="UniProtKB-SubCell"/>
</dbReference>
<evidence type="ECO:0000256" key="4">
    <source>
        <dbReference type="ARBA" id="ARBA00022729"/>
    </source>
</evidence>
<evidence type="ECO:0000256" key="7">
    <source>
        <dbReference type="ARBA" id="ARBA00023180"/>
    </source>
</evidence>
<dbReference type="InterPro" id="IPR005533">
    <property type="entry name" value="AMOP_dom"/>
</dbReference>
<evidence type="ECO:0000256" key="8">
    <source>
        <dbReference type="RuleBase" id="RU000354"/>
    </source>
</evidence>
<feature type="region of interest" description="Disordered" evidence="9">
    <location>
        <begin position="536"/>
        <end position="648"/>
    </location>
</feature>
<feature type="domain" description="AMOP" evidence="10">
    <location>
        <begin position="1043"/>
        <end position="1204"/>
    </location>
</feature>
<dbReference type="PROSITE" id="PS51362">
    <property type="entry name" value="TGF_BETA_2"/>
    <property type="match status" value="1"/>
</dbReference>
<dbReference type="Pfam" id="PF03782">
    <property type="entry name" value="AMOP"/>
    <property type="match status" value="1"/>
</dbReference>
<feature type="compositionally biased region" description="Basic and acidic residues" evidence="9">
    <location>
        <begin position="35"/>
        <end position="63"/>
    </location>
</feature>
<keyword evidence="4" id="KW-0732">Signal</keyword>
<dbReference type="SMART" id="SM00204">
    <property type="entry name" value="TGFB"/>
    <property type="match status" value="1"/>
</dbReference>
<evidence type="ECO:0000313" key="13">
    <source>
        <dbReference type="Proteomes" id="UP000242457"/>
    </source>
</evidence>
<keyword evidence="7" id="KW-0325">Glycoprotein</keyword>
<keyword evidence="5 8" id="KW-0339">Growth factor</keyword>
<proteinExistence type="inferred from homology"/>
<evidence type="ECO:0000256" key="1">
    <source>
        <dbReference type="ARBA" id="ARBA00004613"/>
    </source>
</evidence>
<feature type="compositionally biased region" description="Polar residues" evidence="9">
    <location>
        <begin position="638"/>
        <end position="648"/>
    </location>
</feature>
<evidence type="ECO:0000256" key="5">
    <source>
        <dbReference type="ARBA" id="ARBA00023030"/>
    </source>
</evidence>
<dbReference type="GO" id="GO:0008083">
    <property type="term" value="F:growth factor activity"/>
    <property type="evidence" value="ECO:0007669"/>
    <property type="project" value="UniProtKB-KW"/>
</dbReference>
<keyword evidence="6" id="KW-1015">Disulfide bond</keyword>
<evidence type="ECO:0000256" key="3">
    <source>
        <dbReference type="ARBA" id="ARBA00022525"/>
    </source>
</evidence>
<feature type="compositionally biased region" description="Basic residues" evidence="9">
    <location>
        <begin position="624"/>
        <end position="637"/>
    </location>
</feature>
<dbReference type="OrthoDB" id="9930623at2759"/>
<evidence type="ECO:0000256" key="6">
    <source>
        <dbReference type="ARBA" id="ARBA00023157"/>
    </source>
</evidence>
<dbReference type="InterPro" id="IPR001111">
    <property type="entry name" value="TGF-b_propeptide"/>
</dbReference>
<dbReference type="InterPro" id="IPR001839">
    <property type="entry name" value="TGF-b_C"/>
</dbReference>
<comment type="subcellular location">
    <subcellularLocation>
        <location evidence="1">Secreted</location>
    </subcellularLocation>
</comment>
<keyword evidence="3" id="KW-0964">Secreted</keyword>
<feature type="region of interest" description="Disordered" evidence="9">
    <location>
        <begin position="961"/>
        <end position="988"/>
    </location>
</feature>
<evidence type="ECO:0000256" key="9">
    <source>
        <dbReference type="SAM" id="MobiDB-lite"/>
    </source>
</evidence>
<dbReference type="InterPro" id="IPR051867">
    <property type="entry name" value="Angio_Inhib/Adhesion_GPCR"/>
</dbReference>
<protein>
    <submittedName>
        <fullName evidence="12">Isthmin-1</fullName>
    </submittedName>
</protein>
<dbReference type="PROSITE" id="PS50856">
    <property type="entry name" value="AMOP"/>
    <property type="match status" value="1"/>
</dbReference>
<feature type="compositionally biased region" description="Basic and acidic residues" evidence="9">
    <location>
        <begin position="216"/>
        <end position="232"/>
    </location>
</feature>
<evidence type="ECO:0000256" key="2">
    <source>
        <dbReference type="ARBA" id="ARBA00006656"/>
    </source>
</evidence>
<feature type="compositionally biased region" description="Basic residues" evidence="9">
    <location>
        <begin position="204"/>
        <end position="215"/>
    </location>
</feature>
<feature type="region of interest" description="Disordered" evidence="9">
    <location>
        <begin position="1189"/>
        <end position="1216"/>
    </location>
</feature>
<comment type="similarity">
    <text evidence="2 8">Belongs to the TGF-beta family.</text>
</comment>
<dbReference type="SUPFAM" id="SSF57501">
    <property type="entry name" value="Cystine-knot cytokines"/>
    <property type="match status" value="1"/>
</dbReference>
<feature type="compositionally biased region" description="Polar residues" evidence="9">
    <location>
        <begin position="850"/>
        <end position="869"/>
    </location>
</feature>
<dbReference type="PANTHER" id="PTHR10239">
    <property type="entry name" value="ISTHMIN-2"/>
    <property type="match status" value="1"/>
</dbReference>
<evidence type="ECO:0000259" key="11">
    <source>
        <dbReference type="PROSITE" id="PS51362"/>
    </source>
</evidence>
<accession>A0A2A3EDT1</accession>
<dbReference type="InterPro" id="IPR029034">
    <property type="entry name" value="Cystine-knot_cytokine"/>
</dbReference>
<evidence type="ECO:0000313" key="12">
    <source>
        <dbReference type="EMBL" id="PBC29905.1"/>
    </source>
</evidence>
<feature type="region of interest" description="Disordered" evidence="9">
    <location>
        <begin position="665"/>
        <end position="695"/>
    </location>
</feature>
<feature type="region of interest" description="Disordered" evidence="9">
    <location>
        <begin position="836"/>
        <end position="869"/>
    </location>
</feature>
<organism evidence="12 13">
    <name type="scientific">Apis cerana cerana</name>
    <name type="common">Oriental honeybee</name>
    <dbReference type="NCBI Taxonomy" id="94128"/>
    <lineage>
        <taxon>Eukaryota</taxon>
        <taxon>Metazoa</taxon>
        <taxon>Ecdysozoa</taxon>
        <taxon>Arthropoda</taxon>
        <taxon>Hexapoda</taxon>
        <taxon>Insecta</taxon>
        <taxon>Pterygota</taxon>
        <taxon>Neoptera</taxon>
        <taxon>Endopterygota</taxon>
        <taxon>Hymenoptera</taxon>
        <taxon>Apocrita</taxon>
        <taxon>Aculeata</taxon>
        <taxon>Apoidea</taxon>
        <taxon>Anthophila</taxon>
        <taxon>Apidae</taxon>
        <taxon>Apis</taxon>
    </lineage>
</organism>
<gene>
    <name evidence="12" type="ORF">APICC_02944</name>
</gene>
<dbReference type="InterPro" id="IPR017948">
    <property type="entry name" value="TGFb_CS"/>
</dbReference>
<feature type="domain" description="TGF-beta family profile" evidence="11">
    <location>
        <begin position="682"/>
        <end position="810"/>
    </location>
</feature>
<dbReference type="Proteomes" id="UP000242457">
    <property type="component" value="Unassembled WGS sequence"/>
</dbReference>
<evidence type="ECO:0000259" key="10">
    <source>
        <dbReference type="PROSITE" id="PS50856"/>
    </source>
</evidence>
<keyword evidence="13" id="KW-1185">Reference proteome</keyword>